<accession>A0A8J5TD15</accession>
<reference evidence="1" key="2">
    <citation type="submission" date="2021-02" db="EMBL/GenBank/DDBJ databases">
        <authorList>
            <person name="Kimball J.A."/>
            <person name="Haas M.W."/>
            <person name="Macchietto M."/>
            <person name="Kono T."/>
            <person name="Duquette J."/>
            <person name="Shao M."/>
        </authorList>
    </citation>
    <scope>NUCLEOTIDE SEQUENCE</scope>
    <source>
        <tissue evidence="1">Fresh leaf tissue</tissue>
    </source>
</reference>
<sequence length="119" mass="13570">MACKDSLSAKSSGDINYEDPDLISQLLDDLLHNIRWVAVWAGLPQLRFQYDNDDDDGCILERLSELIDSSLRRYAEYLNMRDLTISVHFHPNVYPESVTSWAALLQSPPGLTLSVINFR</sequence>
<comment type="caution">
    <text evidence="1">The sequence shown here is derived from an EMBL/GenBank/DDBJ whole genome shotgun (WGS) entry which is preliminary data.</text>
</comment>
<organism evidence="1 2">
    <name type="scientific">Zizania palustris</name>
    <name type="common">Northern wild rice</name>
    <dbReference type="NCBI Taxonomy" id="103762"/>
    <lineage>
        <taxon>Eukaryota</taxon>
        <taxon>Viridiplantae</taxon>
        <taxon>Streptophyta</taxon>
        <taxon>Embryophyta</taxon>
        <taxon>Tracheophyta</taxon>
        <taxon>Spermatophyta</taxon>
        <taxon>Magnoliopsida</taxon>
        <taxon>Liliopsida</taxon>
        <taxon>Poales</taxon>
        <taxon>Poaceae</taxon>
        <taxon>BOP clade</taxon>
        <taxon>Oryzoideae</taxon>
        <taxon>Oryzeae</taxon>
        <taxon>Zizaniinae</taxon>
        <taxon>Zizania</taxon>
    </lineage>
</organism>
<name>A0A8J5TD15_ZIZPA</name>
<protein>
    <submittedName>
        <fullName evidence="1">Uncharacterized protein</fullName>
    </submittedName>
</protein>
<evidence type="ECO:0000313" key="2">
    <source>
        <dbReference type="Proteomes" id="UP000729402"/>
    </source>
</evidence>
<dbReference type="AlphaFoldDB" id="A0A8J5TD15"/>
<keyword evidence="2" id="KW-1185">Reference proteome</keyword>
<gene>
    <name evidence="1" type="ORF">GUJ93_ZPchr0007g3441</name>
</gene>
<proteinExistence type="predicted"/>
<dbReference type="EMBL" id="JAAALK010000282">
    <property type="protein sequence ID" value="KAG8080200.1"/>
    <property type="molecule type" value="Genomic_DNA"/>
</dbReference>
<dbReference type="Proteomes" id="UP000729402">
    <property type="component" value="Unassembled WGS sequence"/>
</dbReference>
<evidence type="ECO:0000313" key="1">
    <source>
        <dbReference type="EMBL" id="KAG8080200.1"/>
    </source>
</evidence>
<reference evidence="1" key="1">
    <citation type="journal article" date="2021" name="bioRxiv">
        <title>Whole Genome Assembly and Annotation of Northern Wild Rice, Zizania palustris L., Supports a Whole Genome Duplication in the Zizania Genus.</title>
        <authorList>
            <person name="Haas M."/>
            <person name="Kono T."/>
            <person name="Macchietto M."/>
            <person name="Millas R."/>
            <person name="McGilp L."/>
            <person name="Shao M."/>
            <person name="Duquette J."/>
            <person name="Hirsch C.N."/>
            <person name="Kimball J."/>
        </authorList>
    </citation>
    <scope>NUCLEOTIDE SEQUENCE</scope>
    <source>
        <tissue evidence="1">Fresh leaf tissue</tissue>
    </source>
</reference>